<comment type="caution">
    <text evidence="2">The sequence shown here is derived from an EMBL/GenBank/DDBJ whole genome shotgun (WGS) entry which is preliminary data.</text>
</comment>
<evidence type="ECO:0008006" key="4">
    <source>
        <dbReference type="Google" id="ProtNLM"/>
    </source>
</evidence>
<sequence length="331" mass="36877">MIEVCRNDHEGSKRRKCAHCFSWEEGLDLARCTYEAALEAGEVERKVVRSRLCEQCAREMIEDMKAKLEQRRKEEAVESKEEAISTSDKDEVPQRHAESSNQLYVEALTVIELGGVEKAVKELVEVESTSTKSRILLGDVGLSKLRNLERNAGPGHEIQGINQANTKHLASTTKKEPVGGTSSDAPDSYAARSDDKVLVILTASPVERMSFKINAQEDAADATALNNEEDEEDEVEEEEPMIVVKKEEAYEQRNEKKEETDELEQCTVTQSMRSQAPAAARRGRSTVRGLKSSLTAKNTPAKRGRGQNEKLEENTPTAKKQRTNKGRKSMG</sequence>
<reference evidence="2 3" key="1">
    <citation type="submission" date="2017-11" db="EMBL/GenBank/DDBJ databases">
        <title>Comparative genomics of Botrytis spp.</title>
        <authorList>
            <person name="Valero-Jimenez C.A."/>
            <person name="Tapia P."/>
            <person name="Veloso J."/>
            <person name="Silva-Moreno E."/>
            <person name="Staats M."/>
            <person name="Valdes J.H."/>
            <person name="Van Kan J.A.L."/>
        </authorList>
    </citation>
    <scope>NUCLEOTIDE SEQUENCE [LARGE SCALE GENOMIC DNA]</scope>
    <source>
        <strain evidence="2 3">MUCL2830</strain>
    </source>
</reference>
<evidence type="ECO:0000313" key="3">
    <source>
        <dbReference type="Proteomes" id="UP000297299"/>
    </source>
</evidence>
<dbReference type="OrthoDB" id="3550947at2759"/>
<feature type="compositionally biased region" description="Basic residues" evidence="1">
    <location>
        <begin position="319"/>
        <end position="331"/>
    </location>
</feature>
<feature type="region of interest" description="Disordered" evidence="1">
    <location>
        <begin position="220"/>
        <end position="331"/>
    </location>
</feature>
<feature type="compositionally biased region" description="Acidic residues" evidence="1">
    <location>
        <begin position="227"/>
        <end position="240"/>
    </location>
</feature>
<proteinExistence type="predicted"/>
<name>A0A4Y8D2R6_9HELO</name>
<feature type="region of interest" description="Disordered" evidence="1">
    <location>
        <begin position="69"/>
        <end position="98"/>
    </location>
</feature>
<gene>
    <name evidence="2" type="ORF">BOTCAL_0187g00190</name>
</gene>
<feature type="compositionally biased region" description="Basic and acidic residues" evidence="1">
    <location>
        <begin position="244"/>
        <end position="259"/>
    </location>
</feature>
<dbReference type="AlphaFoldDB" id="A0A4Y8D2R6"/>
<organism evidence="2 3">
    <name type="scientific">Botryotinia calthae</name>
    <dbReference type="NCBI Taxonomy" id="38488"/>
    <lineage>
        <taxon>Eukaryota</taxon>
        <taxon>Fungi</taxon>
        <taxon>Dikarya</taxon>
        <taxon>Ascomycota</taxon>
        <taxon>Pezizomycotina</taxon>
        <taxon>Leotiomycetes</taxon>
        <taxon>Helotiales</taxon>
        <taxon>Sclerotiniaceae</taxon>
        <taxon>Botryotinia</taxon>
    </lineage>
</organism>
<evidence type="ECO:0000256" key="1">
    <source>
        <dbReference type="SAM" id="MobiDB-lite"/>
    </source>
</evidence>
<dbReference type="Proteomes" id="UP000297299">
    <property type="component" value="Unassembled WGS sequence"/>
</dbReference>
<feature type="region of interest" description="Disordered" evidence="1">
    <location>
        <begin position="169"/>
        <end position="189"/>
    </location>
</feature>
<protein>
    <recommendedName>
        <fullName evidence="4">Stc1 domain-containing protein</fullName>
    </recommendedName>
</protein>
<dbReference type="EMBL" id="PHWZ01000187">
    <property type="protein sequence ID" value="TEY59743.1"/>
    <property type="molecule type" value="Genomic_DNA"/>
</dbReference>
<keyword evidence="3" id="KW-1185">Reference proteome</keyword>
<evidence type="ECO:0000313" key="2">
    <source>
        <dbReference type="EMBL" id="TEY59743.1"/>
    </source>
</evidence>
<accession>A0A4Y8D2R6</accession>